<proteinExistence type="predicted"/>
<evidence type="ECO:0000256" key="1">
    <source>
        <dbReference type="SAM" id="MobiDB-lite"/>
    </source>
</evidence>
<dbReference type="Proteomes" id="UP000321287">
    <property type="component" value="Unassembled WGS sequence"/>
</dbReference>
<dbReference type="EMBL" id="BJVS01000004">
    <property type="protein sequence ID" value="GEL53723.1"/>
    <property type="molecule type" value="Genomic_DNA"/>
</dbReference>
<feature type="region of interest" description="Disordered" evidence="1">
    <location>
        <begin position="19"/>
        <end position="45"/>
    </location>
</feature>
<comment type="caution">
    <text evidence="2">The sequence shown here is derived from an EMBL/GenBank/DDBJ whole genome shotgun (WGS) entry which is preliminary data.</text>
</comment>
<reference evidence="2 3" key="1">
    <citation type="submission" date="2019-07" db="EMBL/GenBank/DDBJ databases">
        <title>Whole genome shotgun sequence of Asaia bogorensis NBRC 16594.</title>
        <authorList>
            <person name="Hosoyama A."/>
            <person name="Uohara A."/>
            <person name="Ohji S."/>
            <person name="Ichikawa N."/>
        </authorList>
    </citation>
    <scope>NUCLEOTIDE SEQUENCE [LARGE SCALE GENOMIC DNA]</scope>
    <source>
        <strain evidence="2 3">NBRC 16594</strain>
    </source>
</reference>
<gene>
    <name evidence="2" type="ORF">ABO01nite_17300</name>
</gene>
<evidence type="ECO:0000313" key="3">
    <source>
        <dbReference type="Proteomes" id="UP000321287"/>
    </source>
</evidence>
<protein>
    <submittedName>
        <fullName evidence="2">Uncharacterized protein</fullName>
    </submittedName>
</protein>
<keyword evidence="3" id="KW-1185">Reference proteome</keyword>
<dbReference type="AlphaFoldDB" id="A0AAN4R3N0"/>
<sequence>MLLGAGVNPCRAQRAEGAQSAGGFAPGARASASANGTLDSVVGNRPSPVKAEVGLNGETYRVTPAGALIGPDGQAVSGGCPAPDSVASGQFVAGGAPSEPALRGSAGAGIGARKDEAVMIGVTDQAAPLKTARDENERAGNSGIRPQATMNASFGPAGVYVLPEPCRHHGAGKAAMIHDAAASLASAGGNVFALAGNRDGMRQANHAVALPDGDVLLTTERPDHAEPRLAPIATDDRVAASTPQEVRP</sequence>
<name>A0AAN4R3N0_9PROT</name>
<organism evidence="2 3">
    <name type="scientific">Asaia bogorensis NBRC 16594</name>
    <dbReference type="NCBI Taxonomy" id="1231624"/>
    <lineage>
        <taxon>Bacteria</taxon>
        <taxon>Pseudomonadati</taxon>
        <taxon>Pseudomonadota</taxon>
        <taxon>Alphaproteobacteria</taxon>
        <taxon>Acetobacterales</taxon>
        <taxon>Acetobacteraceae</taxon>
        <taxon>Asaia</taxon>
    </lineage>
</organism>
<evidence type="ECO:0000313" key="2">
    <source>
        <dbReference type="EMBL" id="GEL53723.1"/>
    </source>
</evidence>
<accession>A0AAN4R3N0</accession>
<feature type="region of interest" description="Disordered" evidence="1">
    <location>
        <begin position="222"/>
        <end position="248"/>
    </location>
</feature>